<protein>
    <recommendedName>
        <fullName evidence="8">Transporter</fullName>
    </recommendedName>
</protein>
<dbReference type="PANTHER" id="PTHR11616">
    <property type="entry name" value="SODIUM/CHLORIDE DEPENDENT TRANSPORTER"/>
    <property type="match status" value="1"/>
</dbReference>
<dbReference type="OMA" id="PGPWIDG"/>
<accession>A0A8B7Z608</accession>
<keyword evidence="3 8" id="KW-0812">Transmembrane</keyword>
<feature type="transmembrane region" description="Helical" evidence="10">
    <location>
        <begin position="240"/>
        <end position="260"/>
    </location>
</feature>
<evidence type="ECO:0000256" key="4">
    <source>
        <dbReference type="ARBA" id="ARBA00022989"/>
    </source>
</evidence>
<feature type="region of interest" description="Disordered" evidence="9">
    <location>
        <begin position="612"/>
        <end position="676"/>
    </location>
</feature>
<feature type="transmembrane region" description="Helical" evidence="10">
    <location>
        <begin position="525"/>
        <end position="547"/>
    </location>
</feature>
<dbReference type="AlphaFoldDB" id="A0A8B7Z608"/>
<sequence length="676" mass="75265">MAEEKTSAPVNGNVSVNPKSLEATESQIVPMDIEQMKMGEDDDEDNLVEEEEVDRGGWGNKLDFIMACIGYAVGLGNVWRFPYLCYKNGGGAFLIPYFVSLVACGVPIFLMEVSLGQALQTGGISVWEIFPAIKGVGLSAATIASMLNVYYIIIVSWSLFYMFVSFTSELPWHDCGNEWNNEFCSELELQNNLTSSIKKNFFLSTNGSLLPKPLAESSAEQYWERRVLHISSGFEDVGSIRWDLIGCLALAWVMTFLCIWRGVKTTGKIVWFTALIPYVILLILLINGVLLEGSEDGILYYITPTFDKLTEAKVWVDAATQIFFSYGVGIGSLISLGSYNPYRNNVLIDTIVVGIVNAATSLFAGFVIFAVLGYMATIQDVEVSQVADEGPGLAFVAYPTAVDTMPAAPFWSIIFFAMLVMLGLDSQFCVVEGFVTSLMDGFPEFRLRQNRTIFVICICVVDFFLGFMCLTEGGMYMFQLLDSYAASGMPLLWVASFECITISYGYGIRRYYRDVSTMLTFTPGWFWPLSWAFITPVVTVGIFIFSLVDYSGPKYGDNYYFPISGEILGWMMSLASMQWIVTYALYLFLTSPGTVKERLHLMTTARVFPKEKENPLPDEECSVGGSSESSDKHDRDSIPPHYKNTVDDETAHDNEAYTEDNGDVRKDVGIGDSDDE</sequence>
<evidence type="ECO:0000256" key="5">
    <source>
        <dbReference type="ARBA" id="ARBA00023136"/>
    </source>
</evidence>
<evidence type="ECO:0000256" key="6">
    <source>
        <dbReference type="PIRSR" id="PIRSR600175-1"/>
    </source>
</evidence>
<comment type="similarity">
    <text evidence="8">Belongs to the sodium:neurotransmitter symporter (SNF) (TC 2.A.22) family.</text>
</comment>
<feature type="binding site" evidence="6">
    <location>
        <position position="422"/>
    </location>
    <ligand>
        <name>Na(+)</name>
        <dbReference type="ChEBI" id="CHEBI:29101"/>
        <label>1</label>
    </ligand>
</feature>
<feature type="binding site" evidence="6">
    <location>
        <position position="70"/>
    </location>
    <ligand>
        <name>Na(+)</name>
        <dbReference type="ChEBI" id="CHEBI:29101"/>
        <label>1</label>
    </ligand>
</feature>
<dbReference type="InterPro" id="IPR037272">
    <property type="entry name" value="SNS_sf"/>
</dbReference>
<feature type="binding site" evidence="6">
    <location>
        <position position="425"/>
    </location>
    <ligand>
        <name>Na(+)</name>
        <dbReference type="ChEBI" id="CHEBI:29101"/>
        <label>1</label>
    </ligand>
</feature>
<feature type="binding site" evidence="6">
    <location>
        <position position="77"/>
    </location>
    <ligand>
        <name>Na(+)</name>
        <dbReference type="ChEBI" id="CHEBI:29101"/>
        <label>1</label>
    </ligand>
</feature>
<feature type="transmembrane region" description="Helical" evidence="10">
    <location>
        <begin position="64"/>
        <end position="82"/>
    </location>
</feature>
<dbReference type="RefSeq" id="XP_022101073.1">
    <property type="nucleotide sequence ID" value="XM_022245381.1"/>
</dbReference>
<feature type="transmembrane region" description="Helical" evidence="10">
    <location>
        <begin position="318"/>
        <end position="339"/>
    </location>
</feature>
<dbReference type="GO" id="GO:0006865">
    <property type="term" value="P:amino acid transport"/>
    <property type="evidence" value="ECO:0007669"/>
    <property type="project" value="TreeGrafter"/>
</dbReference>
<dbReference type="NCBIfam" id="NF037979">
    <property type="entry name" value="Na_transp"/>
    <property type="match status" value="1"/>
</dbReference>
<keyword evidence="6" id="KW-0915">Sodium</keyword>
<feature type="transmembrane region" description="Helical" evidence="10">
    <location>
        <begin position="452"/>
        <end position="478"/>
    </location>
</feature>
<organism evidence="11 12">
    <name type="scientific">Acanthaster planci</name>
    <name type="common">Crown-of-thorns starfish</name>
    <dbReference type="NCBI Taxonomy" id="133434"/>
    <lineage>
        <taxon>Eukaryota</taxon>
        <taxon>Metazoa</taxon>
        <taxon>Echinodermata</taxon>
        <taxon>Eleutherozoa</taxon>
        <taxon>Asterozoa</taxon>
        <taxon>Asteroidea</taxon>
        <taxon>Valvatacea</taxon>
        <taxon>Valvatida</taxon>
        <taxon>Acanthasteridae</taxon>
        <taxon>Acanthaster</taxon>
    </lineage>
</organism>
<dbReference type="KEGG" id="aplc:110984836"/>
<feature type="compositionally biased region" description="Basic and acidic residues" evidence="9">
    <location>
        <begin position="629"/>
        <end position="655"/>
    </location>
</feature>
<reference evidence="12" key="1">
    <citation type="submission" date="2025-08" db="UniProtKB">
        <authorList>
            <consortium name="RefSeq"/>
        </authorList>
    </citation>
    <scope>IDENTIFICATION</scope>
</reference>
<evidence type="ECO:0000256" key="10">
    <source>
        <dbReference type="SAM" id="Phobius"/>
    </source>
</evidence>
<dbReference type="PRINTS" id="PR00176">
    <property type="entry name" value="NANEUSMPORT"/>
</dbReference>
<dbReference type="OrthoDB" id="6581954at2759"/>
<dbReference type="GO" id="GO:0046872">
    <property type="term" value="F:metal ion binding"/>
    <property type="evidence" value="ECO:0007669"/>
    <property type="project" value="UniProtKB-KW"/>
</dbReference>
<name>A0A8B7Z608_ACAPL</name>
<feature type="binding site" evidence="6">
    <location>
        <position position="325"/>
    </location>
    <ligand>
        <name>Na(+)</name>
        <dbReference type="ChEBI" id="CHEBI:29101"/>
        <label>1</label>
    </ligand>
</feature>
<dbReference type="CDD" id="cd11496">
    <property type="entry name" value="SLC6sbd-TauT-like"/>
    <property type="match status" value="1"/>
</dbReference>
<keyword evidence="2 8" id="KW-0813">Transport</keyword>
<comment type="subcellular location">
    <subcellularLocation>
        <location evidence="1">Membrane</location>
        <topology evidence="1">Multi-pass membrane protein</topology>
    </subcellularLocation>
</comment>
<dbReference type="PANTHER" id="PTHR11616:SF254">
    <property type="entry name" value="TRANSPORTER"/>
    <property type="match status" value="1"/>
</dbReference>
<dbReference type="SUPFAM" id="SSF161070">
    <property type="entry name" value="SNF-like"/>
    <property type="match status" value="1"/>
</dbReference>
<evidence type="ECO:0000256" key="1">
    <source>
        <dbReference type="ARBA" id="ARBA00004141"/>
    </source>
</evidence>
<dbReference type="GO" id="GO:0005886">
    <property type="term" value="C:plasma membrane"/>
    <property type="evidence" value="ECO:0007669"/>
    <property type="project" value="TreeGrafter"/>
</dbReference>
<evidence type="ECO:0000256" key="3">
    <source>
        <dbReference type="ARBA" id="ARBA00022692"/>
    </source>
</evidence>
<evidence type="ECO:0000256" key="7">
    <source>
        <dbReference type="PIRSR" id="PIRSR600175-2"/>
    </source>
</evidence>
<evidence type="ECO:0000256" key="8">
    <source>
        <dbReference type="RuleBase" id="RU003732"/>
    </source>
</evidence>
<evidence type="ECO:0000313" key="12">
    <source>
        <dbReference type="RefSeq" id="XP_022101073.1"/>
    </source>
</evidence>
<keyword evidence="6" id="KW-0479">Metal-binding</keyword>
<dbReference type="GO" id="GO:0015293">
    <property type="term" value="F:symporter activity"/>
    <property type="evidence" value="ECO:0007669"/>
    <property type="project" value="UniProtKB-KW"/>
</dbReference>
<keyword evidence="7" id="KW-1015">Disulfide bond</keyword>
<proteinExistence type="inferred from homology"/>
<keyword evidence="11" id="KW-1185">Reference proteome</keyword>
<keyword evidence="4 10" id="KW-1133">Transmembrane helix</keyword>
<feature type="transmembrane region" description="Helical" evidence="10">
    <location>
        <begin position="567"/>
        <end position="589"/>
    </location>
</feature>
<feature type="transmembrane region" description="Helical" evidence="10">
    <location>
        <begin position="94"/>
        <end position="115"/>
    </location>
</feature>
<feature type="transmembrane region" description="Helical" evidence="10">
    <location>
        <begin position="269"/>
        <end position="291"/>
    </location>
</feature>
<dbReference type="PROSITE" id="PS50267">
    <property type="entry name" value="NA_NEUROTRAN_SYMP_3"/>
    <property type="match status" value="1"/>
</dbReference>
<dbReference type="InterPro" id="IPR000175">
    <property type="entry name" value="Na/ntran_symport"/>
</dbReference>
<keyword evidence="8" id="KW-0769">Symport</keyword>
<gene>
    <name evidence="12" type="primary">LOC110984836</name>
</gene>
<feature type="transmembrane region" description="Helical" evidence="10">
    <location>
        <begin position="351"/>
        <end position="376"/>
    </location>
</feature>
<evidence type="ECO:0000256" key="9">
    <source>
        <dbReference type="SAM" id="MobiDB-lite"/>
    </source>
</evidence>
<feature type="binding site" evidence="6">
    <location>
        <position position="73"/>
    </location>
    <ligand>
        <name>Na(+)</name>
        <dbReference type="ChEBI" id="CHEBI:29101"/>
        <label>1</label>
    </ligand>
</feature>
<dbReference type="GeneID" id="110984836"/>
<feature type="transmembrane region" description="Helical" evidence="10">
    <location>
        <begin position="136"/>
        <end position="164"/>
    </location>
</feature>
<feature type="binding site" evidence="6">
    <location>
        <position position="72"/>
    </location>
    <ligand>
        <name>Na(+)</name>
        <dbReference type="ChEBI" id="CHEBI:29101"/>
        <label>1</label>
    </ligand>
</feature>
<feature type="binding site" evidence="6">
    <location>
        <position position="426"/>
    </location>
    <ligand>
        <name>Na(+)</name>
        <dbReference type="ChEBI" id="CHEBI:29101"/>
        <label>1</label>
    </ligand>
</feature>
<dbReference type="Pfam" id="PF00209">
    <property type="entry name" value="SNF"/>
    <property type="match status" value="1"/>
</dbReference>
<evidence type="ECO:0000313" key="11">
    <source>
        <dbReference type="Proteomes" id="UP000694845"/>
    </source>
</evidence>
<feature type="binding site" evidence="6">
    <location>
        <position position="357"/>
    </location>
    <ligand>
        <name>Na(+)</name>
        <dbReference type="ChEBI" id="CHEBI:29101"/>
        <label>1</label>
    </ligand>
</feature>
<dbReference type="Proteomes" id="UP000694845">
    <property type="component" value="Unplaced"/>
</dbReference>
<feature type="disulfide bond" evidence="7">
    <location>
        <begin position="175"/>
        <end position="184"/>
    </location>
</feature>
<keyword evidence="5 10" id="KW-0472">Membrane</keyword>
<feature type="transmembrane region" description="Helical" evidence="10">
    <location>
        <begin position="484"/>
        <end position="504"/>
    </location>
</feature>
<dbReference type="PROSITE" id="PS00610">
    <property type="entry name" value="NA_NEUROTRAN_SYMP_1"/>
    <property type="match status" value="1"/>
</dbReference>
<evidence type="ECO:0000256" key="2">
    <source>
        <dbReference type="ARBA" id="ARBA00022448"/>
    </source>
</evidence>
<dbReference type="GO" id="GO:0035725">
    <property type="term" value="P:sodium ion transmembrane transport"/>
    <property type="evidence" value="ECO:0007669"/>
    <property type="project" value="TreeGrafter"/>
</dbReference>
<feature type="transmembrane region" description="Helical" evidence="10">
    <location>
        <begin position="410"/>
        <end position="431"/>
    </location>
</feature>